<dbReference type="PANTHER" id="PTHR40866">
    <property type="entry name" value="BED-TYPE DOMAIN-CONTAINING PROTEIN"/>
    <property type="match status" value="1"/>
</dbReference>
<organism evidence="1 2">
    <name type="scientific">Phytophthora aleatoria</name>
    <dbReference type="NCBI Taxonomy" id="2496075"/>
    <lineage>
        <taxon>Eukaryota</taxon>
        <taxon>Sar</taxon>
        <taxon>Stramenopiles</taxon>
        <taxon>Oomycota</taxon>
        <taxon>Peronosporomycetes</taxon>
        <taxon>Peronosporales</taxon>
        <taxon>Peronosporaceae</taxon>
        <taxon>Phytophthora</taxon>
    </lineage>
</organism>
<accession>A0A8J5MFZ5</accession>
<sequence length="366" mass="41274">MPKNADICRVLFAALPDHYFKCNYCNKVRCQLPSSGYGNLISHSRDKNPDNEADYLAHASSLAANLHSFGFVSDKVANIYHWLEWVVNRNMPLSEVDHPTTRSINYQAVEKEIAKAIPPIFDVMYDGWTCFSEHYVALYIVFWKDGQLLYILLAVAPLGEADLTAASHFAYVRNILAIFGLAEVSGWWQLCHQSADGNPPWRPIGRLHVSPFQSGNQKLLAVYEDLVGAVNALMVALRTIKNRAELRRHTSLTSLGANATRWSSAFMRLERYVRIRDPIKRVDAVYDLASKPAAHTRIVALVESLKTFNSVCKKLQEDSISMMAVRLLFDKMVEIFPVTGDYLYIDATIVQSTVFESAVVKVRKLG</sequence>
<dbReference type="AlphaFoldDB" id="A0A8J5MFZ5"/>
<evidence type="ECO:0000313" key="2">
    <source>
        <dbReference type="Proteomes" id="UP000709295"/>
    </source>
</evidence>
<gene>
    <name evidence="1" type="ORF">JG688_00009317</name>
</gene>
<dbReference type="Proteomes" id="UP000709295">
    <property type="component" value="Unassembled WGS sequence"/>
</dbReference>
<reference evidence="1" key="1">
    <citation type="submission" date="2021-01" db="EMBL/GenBank/DDBJ databases">
        <title>Phytophthora aleatoria, a newly-described species from Pinus radiata is distinct from Phytophthora cactorum isolates based on comparative genomics.</title>
        <authorList>
            <person name="Mcdougal R."/>
            <person name="Panda P."/>
            <person name="Williams N."/>
            <person name="Studholme D.J."/>
        </authorList>
    </citation>
    <scope>NUCLEOTIDE SEQUENCE</scope>
    <source>
        <strain evidence="1">NZFS 4037</strain>
    </source>
</reference>
<dbReference type="PANTHER" id="PTHR40866:SF1">
    <property type="entry name" value="BED-TYPE DOMAIN-CONTAINING PROTEIN"/>
    <property type="match status" value="1"/>
</dbReference>
<comment type="caution">
    <text evidence="1">The sequence shown here is derived from an EMBL/GenBank/DDBJ whole genome shotgun (WGS) entry which is preliminary data.</text>
</comment>
<name>A0A8J5MFZ5_9STRA</name>
<proteinExistence type="predicted"/>
<protein>
    <submittedName>
        <fullName evidence="1">Uncharacterized protein</fullName>
    </submittedName>
</protein>
<evidence type="ECO:0000313" key="1">
    <source>
        <dbReference type="EMBL" id="KAG6961021.1"/>
    </source>
</evidence>
<dbReference type="EMBL" id="JAENGY010000528">
    <property type="protein sequence ID" value="KAG6961021.1"/>
    <property type="molecule type" value="Genomic_DNA"/>
</dbReference>
<keyword evidence="2" id="KW-1185">Reference proteome</keyword>